<dbReference type="Proteomes" id="UP000005113">
    <property type="component" value="Unassembled WGS sequence"/>
</dbReference>
<dbReference type="InterPro" id="IPR029044">
    <property type="entry name" value="Nucleotide-diphossugar_trans"/>
</dbReference>
<dbReference type="Pfam" id="PF00535">
    <property type="entry name" value="Glycos_transf_2"/>
    <property type="match status" value="1"/>
</dbReference>
<reference evidence="6" key="1">
    <citation type="journal article" date="2012" name="Stand. Genomic Sci.">
        <title>Permanent draft genome sequence of the gliding predator Saprospira grandis strain Sa g1 (= HR1).</title>
        <authorList>
            <person name="Mavromatis K."/>
            <person name="Chertkov O."/>
            <person name="Lapidus A."/>
            <person name="Nolan M."/>
            <person name="Lucas S."/>
            <person name="Tice H."/>
            <person name="Del Rio T.G."/>
            <person name="Cheng J.F."/>
            <person name="Han C."/>
            <person name="Tapia R."/>
            <person name="Bruce D."/>
            <person name="Goodwin L.A."/>
            <person name="Pitluck S."/>
            <person name="Huntemann M."/>
            <person name="Liolios K."/>
            <person name="Pagani I."/>
            <person name="Ivanova N."/>
            <person name="Mikhailova N."/>
            <person name="Pati A."/>
            <person name="Chen A."/>
            <person name="Palaniappan K."/>
            <person name="Land M."/>
            <person name="Brambilla E.M."/>
            <person name="Rohde M."/>
            <person name="Spring S."/>
            <person name="Goker M."/>
            <person name="Detter J.C."/>
            <person name="Bristow J."/>
            <person name="Eisen J.A."/>
            <person name="Markowitz V."/>
            <person name="Hugenholtz P."/>
            <person name="Kyrpides N.C."/>
            <person name="Klenk H.P."/>
            <person name="Woyke T."/>
        </authorList>
    </citation>
    <scope>NUCLEOTIDE SEQUENCE [LARGE SCALE GENOMIC DNA]</scope>
    <source>
        <strain evidence="6">DSM 2844</strain>
    </source>
</reference>
<name>J0P582_9BACT</name>
<dbReference type="HOGENOM" id="CLU_025996_0_5_10"/>
<dbReference type="PANTHER" id="PTHR43685">
    <property type="entry name" value="GLYCOSYLTRANSFERASE"/>
    <property type="match status" value="1"/>
</dbReference>
<keyword evidence="2" id="KW-0328">Glycosyltransferase</keyword>
<evidence type="ECO:0000259" key="4">
    <source>
        <dbReference type="Pfam" id="PF00535"/>
    </source>
</evidence>
<dbReference type="RefSeq" id="WP_002661060.1">
    <property type="nucleotide sequence ID" value="NZ_JH719942.1"/>
</dbReference>
<dbReference type="CDD" id="cd00761">
    <property type="entry name" value="Glyco_tranf_GTA_type"/>
    <property type="match status" value="1"/>
</dbReference>
<evidence type="ECO:0000256" key="3">
    <source>
        <dbReference type="ARBA" id="ARBA00022679"/>
    </source>
</evidence>
<dbReference type="Gene3D" id="3.90.550.10">
    <property type="entry name" value="Spore Coat Polysaccharide Biosynthesis Protein SpsA, Chain A"/>
    <property type="match status" value="1"/>
</dbReference>
<evidence type="ECO:0000256" key="2">
    <source>
        <dbReference type="ARBA" id="ARBA00022676"/>
    </source>
</evidence>
<dbReference type="InterPro" id="IPR001173">
    <property type="entry name" value="Glyco_trans_2-like"/>
</dbReference>
<gene>
    <name evidence="5" type="ORF">SapgrDRAFT_3409</name>
</gene>
<comment type="similarity">
    <text evidence="1">Belongs to the glycosyltransferase 2 family.</text>
</comment>
<dbReference type="InterPro" id="IPR050834">
    <property type="entry name" value="Glycosyltransf_2"/>
</dbReference>
<protein>
    <submittedName>
        <fullName evidence="5">Glycosyl transferase</fullName>
    </submittedName>
</protein>
<keyword evidence="3 5" id="KW-0808">Transferase</keyword>
<evidence type="ECO:0000313" key="5">
    <source>
        <dbReference type="EMBL" id="EJF55049.1"/>
    </source>
</evidence>
<dbReference type="PANTHER" id="PTHR43685:SF5">
    <property type="entry name" value="GLYCOSYLTRANSFERASE EPSE-RELATED"/>
    <property type="match status" value="1"/>
</dbReference>
<dbReference type="EMBL" id="JH719942">
    <property type="protein sequence ID" value="EJF55049.1"/>
    <property type="molecule type" value="Genomic_DNA"/>
</dbReference>
<evidence type="ECO:0000313" key="6">
    <source>
        <dbReference type="Proteomes" id="UP000005113"/>
    </source>
</evidence>
<evidence type="ECO:0000256" key="1">
    <source>
        <dbReference type="ARBA" id="ARBA00006739"/>
    </source>
</evidence>
<feature type="domain" description="Glycosyltransferase 2-like" evidence="4">
    <location>
        <begin position="10"/>
        <end position="140"/>
    </location>
</feature>
<proteinExistence type="inferred from homology"/>
<dbReference type="SUPFAM" id="SSF53448">
    <property type="entry name" value="Nucleotide-diphospho-sugar transferases"/>
    <property type="match status" value="1"/>
</dbReference>
<sequence length="275" mass="31287">MSAPCPLVAIIMPAYNAEKYIATAIQSVLDQSHANWQLRIVNDGSRDMTEEVVLQFDDPRIVYFRQENQGVSAARNLALKDMQADFFCFLDADDALPPNSLADRLALFAQDEQLSFVDGRILVQDEQLEQTIREVQPNWKGNPLIDLVRLGGQSFFGPSWMVRCQPAKSYQLKMGMTHAEDLLFYIQLAAEGGQYAAVQTPVLRYRQGNASAMSNLKGLEMGYWELLAEVKKLKAVPMLHIRYLKKRILRIMFLSYLRAKQFSALGPVLQRYFKA</sequence>
<dbReference type="GO" id="GO:0016757">
    <property type="term" value="F:glycosyltransferase activity"/>
    <property type="evidence" value="ECO:0007669"/>
    <property type="project" value="UniProtKB-KW"/>
</dbReference>
<organism evidence="5 6">
    <name type="scientific">Saprospira grandis DSM 2844</name>
    <dbReference type="NCBI Taxonomy" id="694433"/>
    <lineage>
        <taxon>Bacteria</taxon>
        <taxon>Pseudomonadati</taxon>
        <taxon>Bacteroidota</taxon>
        <taxon>Saprospiria</taxon>
        <taxon>Saprospirales</taxon>
        <taxon>Saprospiraceae</taxon>
        <taxon>Saprospira</taxon>
    </lineage>
</organism>
<dbReference type="AlphaFoldDB" id="J0P582"/>
<accession>J0P582</accession>